<keyword evidence="2" id="KW-1185">Reference proteome</keyword>
<evidence type="ECO:0000256" key="1">
    <source>
        <dbReference type="SAM" id="MobiDB-lite"/>
    </source>
</evidence>
<organism evidence="2 3">
    <name type="scientific">Macrostomum lignano</name>
    <dbReference type="NCBI Taxonomy" id="282301"/>
    <lineage>
        <taxon>Eukaryota</taxon>
        <taxon>Metazoa</taxon>
        <taxon>Spiralia</taxon>
        <taxon>Lophotrochozoa</taxon>
        <taxon>Platyhelminthes</taxon>
        <taxon>Rhabditophora</taxon>
        <taxon>Macrostomorpha</taxon>
        <taxon>Macrostomida</taxon>
        <taxon>Macrostomidae</taxon>
        <taxon>Macrostomum</taxon>
    </lineage>
</organism>
<feature type="compositionally biased region" description="Low complexity" evidence="1">
    <location>
        <begin position="24"/>
        <end position="47"/>
    </location>
</feature>
<reference evidence="3" key="1">
    <citation type="submission" date="2016-11" db="UniProtKB">
        <authorList>
            <consortium name="WormBaseParasite"/>
        </authorList>
    </citation>
    <scope>IDENTIFICATION</scope>
</reference>
<evidence type="ECO:0000313" key="3">
    <source>
        <dbReference type="WBParaSite" id="maker-unitig_35753-snap-gene-0.2-mRNA-1"/>
    </source>
</evidence>
<sequence>NAPHAPSGDHVASGEPAAVAYSNAASRQQQQQQQQQRAASTAVQQAAKGEQQPKPRDAKHWACVPWCSVAECSGERRSHWEPCCGSPYQRHERWHAPVGQELSMLEVAHAKRRQAKSAKIRYNLDKST</sequence>
<dbReference type="Proteomes" id="UP000095280">
    <property type="component" value="Unplaced"/>
</dbReference>
<protein>
    <submittedName>
        <fullName evidence="3">CW-type domain-containing protein</fullName>
    </submittedName>
</protein>
<accession>A0A1I8FIT9</accession>
<proteinExistence type="predicted"/>
<dbReference type="WBParaSite" id="maker-unitig_35753-snap-gene-0.2-mRNA-1">
    <property type="protein sequence ID" value="maker-unitig_35753-snap-gene-0.2-mRNA-1"/>
    <property type="gene ID" value="maker-unitig_35753-snap-gene-0.2"/>
</dbReference>
<dbReference type="AlphaFoldDB" id="A0A1I8FIT9"/>
<name>A0A1I8FIT9_9PLAT</name>
<evidence type="ECO:0000313" key="2">
    <source>
        <dbReference type="Proteomes" id="UP000095280"/>
    </source>
</evidence>
<feature type="region of interest" description="Disordered" evidence="1">
    <location>
        <begin position="1"/>
        <end position="59"/>
    </location>
</feature>